<dbReference type="RefSeq" id="WP_118215120.1">
    <property type="nucleotide sequence ID" value="NZ_CABGJK010000006.1"/>
</dbReference>
<dbReference type="SUPFAM" id="SSF54909">
    <property type="entry name" value="Dimeric alpha+beta barrel"/>
    <property type="match status" value="1"/>
</dbReference>
<evidence type="ECO:0000313" key="1">
    <source>
        <dbReference type="EMBL" id="MDT2982560.1"/>
    </source>
</evidence>
<dbReference type="AlphaFoldDB" id="A0ABD5FK64"/>
<comment type="caution">
    <text evidence="1">The sequence shown here is derived from an EMBL/GenBank/DDBJ whole genome shotgun (WGS) entry which is preliminary data.</text>
</comment>
<evidence type="ECO:0000313" key="2">
    <source>
        <dbReference type="Proteomes" id="UP001253851"/>
    </source>
</evidence>
<name>A0ABD5FK64_ENTCA</name>
<organism evidence="1 2">
    <name type="scientific">Enterococcus casseliflavus</name>
    <name type="common">Enterococcus flavescens</name>
    <dbReference type="NCBI Taxonomy" id="37734"/>
    <lineage>
        <taxon>Bacteria</taxon>
        <taxon>Bacillati</taxon>
        <taxon>Bacillota</taxon>
        <taxon>Bacilli</taxon>
        <taxon>Lactobacillales</taxon>
        <taxon>Enterococcaceae</taxon>
        <taxon>Enterococcus</taxon>
    </lineage>
</organism>
<reference evidence="1 2" key="1">
    <citation type="submission" date="2023-03" db="EMBL/GenBank/DDBJ databases">
        <authorList>
            <person name="Shen W."/>
            <person name="Cai J."/>
        </authorList>
    </citation>
    <scope>NUCLEOTIDE SEQUENCE [LARGE SCALE GENOMIC DNA]</scope>
    <source>
        <strain evidence="1 2">B516</strain>
    </source>
</reference>
<dbReference type="Proteomes" id="UP001253851">
    <property type="component" value="Unassembled WGS sequence"/>
</dbReference>
<proteinExistence type="predicted"/>
<gene>
    <name evidence="1" type="ORF">P7I34_07795</name>
</gene>
<dbReference type="Gene3D" id="3.30.70.100">
    <property type="match status" value="1"/>
</dbReference>
<dbReference type="InterPro" id="IPR011008">
    <property type="entry name" value="Dimeric_a/b-barrel"/>
</dbReference>
<dbReference type="EMBL" id="JARQDZ010000003">
    <property type="protein sequence ID" value="MDT2982560.1"/>
    <property type="molecule type" value="Genomic_DNA"/>
</dbReference>
<sequence length="124" mass="14433">MKGAVGVFSEISIYQVKPSSVETFEAVMQEATEAMKAMEGALFFRLMKRTHYIKEMRTIKEGHLPDPLTRVIKCVKYAHYWEFDSEENYGKAQKKLYESYWKAMEKCLIVPHDKLLGEVLECSL</sequence>
<accession>A0ABD5FK64</accession>
<protein>
    <submittedName>
        <fullName evidence="1">Uncharacterized protein</fullName>
    </submittedName>
</protein>